<gene>
    <name evidence="1" type="ORF">AHOG_17195</name>
</gene>
<organism evidence="1 2">
    <name type="scientific">Actinoalloteichus hoggarensis</name>
    <dbReference type="NCBI Taxonomy" id="1470176"/>
    <lineage>
        <taxon>Bacteria</taxon>
        <taxon>Bacillati</taxon>
        <taxon>Actinomycetota</taxon>
        <taxon>Actinomycetes</taxon>
        <taxon>Pseudonocardiales</taxon>
        <taxon>Pseudonocardiaceae</taxon>
        <taxon>Actinoalloteichus</taxon>
    </lineage>
</organism>
<dbReference type="RefSeq" id="WP_093942298.1">
    <property type="nucleotide sequence ID" value="NZ_CP022521.1"/>
</dbReference>
<protein>
    <submittedName>
        <fullName evidence="1">Uncharacterized protein</fullName>
    </submittedName>
</protein>
<dbReference type="Proteomes" id="UP000204221">
    <property type="component" value="Chromosome"/>
</dbReference>
<sequence length="83" mass="8844">MSFLGSVGKNLSRKAIEKARGKLASRGARPTCIKCGKPSAPVGKKGDFDATCGGGRCHKWVQDGIRRSDPVVLRKIGFDADDL</sequence>
<reference evidence="1 2" key="1">
    <citation type="submission" date="2017-07" db="EMBL/GenBank/DDBJ databases">
        <title>Complete genome sequence of Actinoalloteichus hoggarensis DSM 45943, type strain of Actinoalloteichus hoggarensis.</title>
        <authorList>
            <person name="Ruckert C."/>
            <person name="Nouioui I."/>
            <person name="Willmese J."/>
            <person name="van Wezel G."/>
            <person name="Klenk H.-P."/>
            <person name="Kalinowski J."/>
            <person name="Zotchev S.B."/>
        </authorList>
    </citation>
    <scope>NUCLEOTIDE SEQUENCE [LARGE SCALE GENOMIC DNA]</scope>
    <source>
        <strain evidence="1 2">DSM 45943</strain>
    </source>
</reference>
<name>A0A221W5U8_9PSEU</name>
<dbReference type="AlphaFoldDB" id="A0A221W5U8"/>
<accession>A0A221W5U8</accession>
<dbReference type="EMBL" id="CP022521">
    <property type="protein sequence ID" value="ASO21064.1"/>
    <property type="molecule type" value="Genomic_DNA"/>
</dbReference>
<dbReference type="KEGG" id="ahg:AHOG_17195"/>
<proteinExistence type="predicted"/>
<evidence type="ECO:0000313" key="1">
    <source>
        <dbReference type="EMBL" id="ASO21064.1"/>
    </source>
</evidence>
<keyword evidence="2" id="KW-1185">Reference proteome</keyword>
<evidence type="ECO:0000313" key="2">
    <source>
        <dbReference type="Proteomes" id="UP000204221"/>
    </source>
</evidence>